<dbReference type="EMBL" id="QLNT01000033">
    <property type="protein sequence ID" value="KAF3056174.1"/>
    <property type="molecule type" value="Genomic_DNA"/>
</dbReference>
<gene>
    <name evidence="1" type="ORF">CFAM422_012811</name>
</gene>
<evidence type="ECO:0000313" key="2">
    <source>
        <dbReference type="Proteomes" id="UP000801864"/>
    </source>
</evidence>
<comment type="caution">
    <text evidence="1">The sequence shown here is derived from an EMBL/GenBank/DDBJ whole genome shotgun (WGS) entry which is preliminary data.</text>
</comment>
<dbReference type="AlphaFoldDB" id="A0A9P4X1T1"/>
<dbReference type="Proteomes" id="UP000801864">
    <property type="component" value="Unassembled WGS sequence"/>
</dbReference>
<protein>
    <submittedName>
        <fullName evidence="1">Uncharacterized protein</fullName>
    </submittedName>
</protein>
<organism evidence="1 2">
    <name type="scientific">Trichoderma lentiforme</name>
    <dbReference type="NCBI Taxonomy" id="1567552"/>
    <lineage>
        <taxon>Eukaryota</taxon>
        <taxon>Fungi</taxon>
        <taxon>Dikarya</taxon>
        <taxon>Ascomycota</taxon>
        <taxon>Pezizomycotina</taxon>
        <taxon>Sordariomycetes</taxon>
        <taxon>Hypocreomycetidae</taxon>
        <taxon>Hypocreales</taxon>
        <taxon>Hypocreaceae</taxon>
        <taxon>Trichoderma</taxon>
    </lineage>
</organism>
<proteinExistence type="predicted"/>
<evidence type="ECO:0000313" key="1">
    <source>
        <dbReference type="EMBL" id="KAF3056174.1"/>
    </source>
</evidence>
<accession>A0A9P4X1T1</accession>
<keyword evidence="2" id="KW-1185">Reference proteome</keyword>
<name>A0A9P4X1T1_9HYPO</name>
<sequence length="68" mass="7623">MGSKLRCMLAFATRGIVQTRRTGRAETGLFLFWPAGRALISTSIPETLSPQLPLNMQLISYVHKTFKI</sequence>
<reference evidence="1 2" key="1">
    <citation type="submission" date="2018-06" db="EMBL/GenBank/DDBJ databases">
        <title>Genome analysis of cellulolytic fungus Trichoderma lentiforme CFAM-422.</title>
        <authorList>
            <person name="Steindorff A.S."/>
            <person name="Formighieri E.F."/>
            <person name="Midorikawa G.E.O."/>
            <person name="Tamietti M.S."/>
            <person name="Ramos E.Z."/>
            <person name="Silva A.S."/>
            <person name="Bon E.P.S."/>
            <person name="Mendes T.D."/>
            <person name="Damaso M.C.T."/>
            <person name="Favaro L.C.L."/>
        </authorList>
    </citation>
    <scope>NUCLEOTIDE SEQUENCE [LARGE SCALE GENOMIC DNA]</scope>
    <source>
        <strain evidence="1 2">CFAM-422</strain>
    </source>
</reference>